<dbReference type="RefSeq" id="XP_011049016.1">
    <property type="nucleotide sequence ID" value="XM_011050714.1"/>
</dbReference>
<reference evidence="1 3" key="1">
    <citation type="journal article" date="2011" name="Science">
        <title>Comparative functional genomics of the fission yeasts.</title>
        <authorList>
            <person name="Rhind N."/>
            <person name="Chen Z."/>
            <person name="Yassour M."/>
            <person name="Thompson D.A."/>
            <person name="Haas B.J."/>
            <person name="Habib N."/>
            <person name="Wapinski I."/>
            <person name="Roy S."/>
            <person name="Lin M.F."/>
            <person name="Heiman D.I."/>
            <person name="Young S.K."/>
            <person name="Furuya K."/>
            <person name="Guo Y."/>
            <person name="Pidoux A."/>
            <person name="Chen H.M."/>
            <person name="Robbertse B."/>
            <person name="Goldberg J.M."/>
            <person name="Aoki K."/>
            <person name="Bayne E.H."/>
            <person name="Berlin A.M."/>
            <person name="Desjardins C.A."/>
            <person name="Dobbs E."/>
            <person name="Dukaj L."/>
            <person name="Fan L."/>
            <person name="FitzGerald M.G."/>
            <person name="French C."/>
            <person name="Gujja S."/>
            <person name="Hansen K."/>
            <person name="Keifenheim D."/>
            <person name="Levin J.Z."/>
            <person name="Mosher R.A."/>
            <person name="Mueller C.A."/>
            <person name="Pfiffner J."/>
            <person name="Priest M."/>
            <person name="Russ C."/>
            <person name="Smialowska A."/>
            <person name="Swoboda P."/>
            <person name="Sykes S.M."/>
            <person name="Vaughn M."/>
            <person name="Vengrova S."/>
            <person name="Yoder R."/>
            <person name="Zeng Q."/>
            <person name="Allshire R."/>
            <person name="Baulcombe D."/>
            <person name="Birren B.W."/>
            <person name="Brown W."/>
            <person name="Ekwall K."/>
            <person name="Kellis M."/>
            <person name="Leatherwood J."/>
            <person name="Levin H."/>
            <person name="Margalit H."/>
            <person name="Martienssen R."/>
            <person name="Nieduszynski C.A."/>
            <person name="Spatafora J.W."/>
            <person name="Friedman N."/>
            <person name="Dalgaard J.Z."/>
            <person name="Baumann P."/>
            <person name="Niki H."/>
            <person name="Regev A."/>
            <person name="Nusbaum C."/>
        </authorList>
    </citation>
    <scope>NUCLEOTIDE SEQUENCE [LARGE SCALE GENOMIC DNA]</scope>
    <source>
        <strain evidence="3">yFS275 / FY16936</strain>
    </source>
</reference>
<dbReference type="GeneID" id="22831129"/>
<dbReference type="VEuPathDB" id="FungiDB:SJAG_06392"/>
<evidence type="ECO:0000313" key="3">
    <source>
        <dbReference type="Proteomes" id="UP000001744"/>
    </source>
</evidence>
<organism evidence="1 3">
    <name type="scientific">Schizosaccharomyces japonicus (strain yFS275 / FY16936)</name>
    <name type="common">Fission yeast</name>
    <dbReference type="NCBI Taxonomy" id="402676"/>
    <lineage>
        <taxon>Eukaryota</taxon>
        <taxon>Fungi</taxon>
        <taxon>Dikarya</taxon>
        <taxon>Ascomycota</taxon>
        <taxon>Taphrinomycotina</taxon>
        <taxon>Schizosaccharomycetes</taxon>
        <taxon>Schizosaccharomycetales</taxon>
        <taxon>Schizosaccharomycetaceae</taxon>
        <taxon>Schizosaccharomyces</taxon>
    </lineage>
</organism>
<dbReference type="EMBL" id="KE651167">
    <property type="protein sequence ID" value="EQC53027.1"/>
    <property type="molecule type" value="Genomic_DNA"/>
</dbReference>
<proteinExistence type="predicted"/>
<dbReference type="Proteomes" id="UP000001744">
    <property type="component" value="Unassembled WGS sequence"/>
</dbReference>
<evidence type="ECO:0000313" key="1">
    <source>
        <dbReference type="EMBL" id="EQC53027.1"/>
    </source>
</evidence>
<accession>T0S140</accession>
<evidence type="ECO:0000313" key="2">
    <source>
        <dbReference type="JaponicusDB" id="SJAG_06392"/>
    </source>
</evidence>
<protein>
    <submittedName>
        <fullName evidence="1">Uncharacterized protein</fullName>
    </submittedName>
</protein>
<dbReference type="JaponicusDB" id="SJAG_06392">
    <property type="gene designation" value="min8"/>
</dbReference>
<name>T0S140_SCHJY</name>
<sequence>MSPSDRTSPSRKLLAMMRNVPPDLKALLALVGIGGITAMATIGYKLNSDPEVSKKHEGICCYFSNANSNRYINKNARFVENYSECQIVSTDGNQKNLNCFVLINPLYSQI</sequence>
<gene>
    <name evidence="2" type="primary">min8</name>
    <name evidence="1" type="ORF">SJAG_06392</name>
</gene>
<dbReference type="HOGENOM" id="CLU_2172532_0_0_1"/>
<dbReference type="AlphaFoldDB" id="T0S140"/>
<keyword evidence="3" id="KW-1185">Reference proteome</keyword>